<sequence>MLNKIQFIGRLGKDPEVRYTTAGDAVANVSLATTETWKDKQGQQQEKTEWHNLVFYRRQAEVVGEYLKKGALIYVEGKLTTEKYEKNGEDRYVTKIAVSEMKMLGGNNKATDESHHDAAPAASTTARRDNKGTKPAQQTAGPGPF</sequence>
<evidence type="ECO:0000256" key="1">
    <source>
        <dbReference type="ARBA" id="ARBA00023125"/>
    </source>
</evidence>
<dbReference type="InterPro" id="IPR011344">
    <property type="entry name" value="ssDNA-bd"/>
</dbReference>
<dbReference type="InterPro" id="IPR000424">
    <property type="entry name" value="Primosome_PriB/ssb"/>
</dbReference>
<keyword evidence="1 3" id="KW-0238">DNA-binding</keyword>
<proteinExistence type="inferred from homology"/>
<dbReference type="PANTHER" id="PTHR10302">
    <property type="entry name" value="SINGLE-STRANDED DNA-BINDING PROTEIN"/>
    <property type="match status" value="1"/>
</dbReference>
<feature type="compositionally biased region" description="Polar residues" evidence="2">
    <location>
        <begin position="135"/>
        <end position="145"/>
    </location>
</feature>
<dbReference type="SUPFAM" id="SSF50249">
    <property type="entry name" value="Nucleic acid-binding proteins"/>
    <property type="match status" value="1"/>
</dbReference>
<dbReference type="PANTHER" id="PTHR10302:SF27">
    <property type="entry name" value="SINGLE-STRANDED DNA-BINDING PROTEIN"/>
    <property type="match status" value="1"/>
</dbReference>
<dbReference type="GO" id="GO:0006260">
    <property type="term" value="P:DNA replication"/>
    <property type="evidence" value="ECO:0007669"/>
    <property type="project" value="InterPro"/>
</dbReference>
<dbReference type="GO" id="GO:0009295">
    <property type="term" value="C:nucleoid"/>
    <property type="evidence" value="ECO:0007669"/>
    <property type="project" value="TreeGrafter"/>
</dbReference>
<comment type="caution">
    <text evidence="3">The sequence shown here is derived from an EMBL/GenBank/DDBJ whole genome shotgun (WGS) entry which is preliminary data.</text>
</comment>
<evidence type="ECO:0000256" key="2">
    <source>
        <dbReference type="SAM" id="MobiDB-lite"/>
    </source>
</evidence>
<organism evidence="3">
    <name type="scientific">mine drainage metagenome</name>
    <dbReference type="NCBI Taxonomy" id="410659"/>
    <lineage>
        <taxon>unclassified sequences</taxon>
        <taxon>metagenomes</taxon>
        <taxon>ecological metagenomes</taxon>
    </lineage>
</organism>
<reference evidence="3" key="1">
    <citation type="submission" date="2009-10" db="EMBL/GenBank/DDBJ databases">
        <title>Diversity of trophic interactions inside an arsenic-rich microbial ecosystem.</title>
        <authorList>
            <person name="Bertin P.N."/>
            <person name="Heinrich-Salmeron A."/>
            <person name="Pelletier E."/>
            <person name="Goulhen-Chollet F."/>
            <person name="Arsene-Ploetze F."/>
            <person name="Gallien S."/>
            <person name="Calteau A."/>
            <person name="Vallenet D."/>
            <person name="Casiot C."/>
            <person name="Chane-Woon-Ming B."/>
            <person name="Giloteaux L."/>
            <person name="Barakat M."/>
            <person name="Bonnefoy V."/>
            <person name="Bruneel O."/>
            <person name="Chandler M."/>
            <person name="Cleiss J."/>
            <person name="Duran R."/>
            <person name="Elbaz-Poulichet F."/>
            <person name="Fonknechten N."/>
            <person name="Lauga B."/>
            <person name="Mornico D."/>
            <person name="Ortet P."/>
            <person name="Schaeffer C."/>
            <person name="Siguier P."/>
            <person name="Alexander Thil Smith A."/>
            <person name="Van Dorsselaer A."/>
            <person name="Weissenbach J."/>
            <person name="Medigue C."/>
            <person name="Le Paslier D."/>
        </authorList>
    </citation>
    <scope>NUCLEOTIDE SEQUENCE</scope>
</reference>
<evidence type="ECO:0000313" key="3">
    <source>
        <dbReference type="EMBL" id="CBI11490.1"/>
    </source>
</evidence>
<dbReference type="EMBL" id="CABR01000147">
    <property type="protein sequence ID" value="CBI11490.1"/>
    <property type="molecule type" value="Genomic_DNA"/>
</dbReference>
<accession>E6QW67</accession>
<gene>
    <name evidence="3" type="primary">ssb</name>
    <name evidence="3" type="ORF">CARN7_2321</name>
</gene>
<dbReference type="HAMAP" id="MF_00984">
    <property type="entry name" value="SSB"/>
    <property type="match status" value="1"/>
</dbReference>
<dbReference type="Gene3D" id="2.40.50.140">
    <property type="entry name" value="Nucleic acid-binding proteins"/>
    <property type="match status" value="1"/>
</dbReference>
<feature type="region of interest" description="Disordered" evidence="2">
    <location>
        <begin position="106"/>
        <end position="145"/>
    </location>
</feature>
<dbReference type="InterPro" id="IPR012340">
    <property type="entry name" value="NA-bd_OB-fold"/>
</dbReference>
<dbReference type="PIRSF" id="PIRSF002070">
    <property type="entry name" value="SSB"/>
    <property type="match status" value="1"/>
</dbReference>
<dbReference type="AlphaFoldDB" id="E6QW67"/>
<dbReference type="NCBIfam" id="TIGR00621">
    <property type="entry name" value="ssb"/>
    <property type="match status" value="1"/>
</dbReference>
<name>E6QW67_9ZZZZ</name>
<dbReference type="GO" id="GO:0003697">
    <property type="term" value="F:single-stranded DNA binding"/>
    <property type="evidence" value="ECO:0007669"/>
    <property type="project" value="InterPro"/>
</dbReference>
<protein>
    <submittedName>
        <fullName evidence="3">Single-stranded DNA-binding protein (SSB) (Helix-destabilizing protein)</fullName>
    </submittedName>
</protein>
<dbReference type="CDD" id="cd04496">
    <property type="entry name" value="SSB_OBF"/>
    <property type="match status" value="1"/>
</dbReference>
<dbReference type="PROSITE" id="PS50935">
    <property type="entry name" value="SSB"/>
    <property type="match status" value="1"/>
</dbReference>
<dbReference type="Pfam" id="PF00436">
    <property type="entry name" value="SSB"/>
    <property type="match status" value="1"/>
</dbReference>